<feature type="region of interest" description="Disordered" evidence="1">
    <location>
        <begin position="91"/>
        <end position="217"/>
    </location>
</feature>
<dbReference type="GO" id="GO:0003725">
    <property type="term" value="F:double-stranded RNA binding"/>
    <property type="evidence" value="ECO:0007669"/>
    <property type="project" value="InterPro"/>
</dbReference>
<comment type="caution">
    <text evidence="2">The sequence shown here is derived from an EMBL/GenBank/DDBJ whole genome shotgun (WGS) entry which is preliminary data.</text>
</comment>
<dbReference type="RefSeq" id="XP_014568295.1">
    <property type="nucleotide sequence ID" value="XM_014712809.1"/>
</dbReference>
<dbReference type="GO" id="GO:0019901">
    <property type="term" value="F:protein kinase binding"/>
    <property type="evidence" value="ECO:0007669"/>
    <property type="project" value="TreeGrafter"/>
</dbReference>
<dbReference type="STRING" id="764103.G7E480"/>
<dbReference type="InterPro" id="IPR009548">
    <property type="entry name" value="Prkrip1"/>
</dbReference>
<dbReference type="PANTHER" id="PTHR13507:SF0">
    <property type="entry name" value="PRKR-INTERACTING PROTEIN 1"/>
    <property type="match status" value="1"/>
</dbReference>
<evidence type="ECO:0000256" key="1">
    <source>
        <dbReference type="SAM" id="MobiDB-lite"/>
    </source>
</evidence>
<proteinExistence type="predicted"/>
<dbReference type="Pfam" id="PF06658">
    <property type="entry name" value="DUF1168"/>
    <property type="match status" value="1"/>
</dbReference>
<accession>G7E480</accession>
<dbReference type="eggNOG" id="KOG4055">
    <property type="taxonomic scope" value="Eukaryota"/>
</dbReference>
<dbReference type="HOGENOM" id="CLU_079129_1_0_1"/>
<dbReference type="PANTHER" id="PTHR13507">
    <property type="entry name" value="PRKR-INTERACTING PROTEIN 1"/>
    <property type="match status" value="1"/>
</dbReference>
<feature type="compositionally biased region" description="Basic residues" evidence="1">
    <location>
        <begin position="119"/>
        <end position="132"/>
    </location>
</feature>
<feature type="compositionally biased region" description="Polar residues" evidence="1">
    <location>
        <begin position="137"/>
        <end position="147"/>
    </location>
</feature>
<dbReference type="OrthoDB" id="10067079at2759"/>
<reference evidence="2 3" key="2">
    <citation type="journal article" date="2012" name="Open Biol.">
        <title>Characteristics of nucleosomes and linker DNA regions on the genome of the basidiomycete Mixia osmundae revealed by mono- and dinucleosome mapping.</title>
        <authorList>
            <person name="Nishida H."/>
            <person name="Kondo S."/>
            <person name="Matsumoto T."/>
            <person name="Suzuki Y."/>
            <person name="Yoshikawa H."/>
            <person name="Taylor T.D."/>
            <person name="Sugiyama J."/>
        </authorList>
    </citation>
    <scope>NUCLEOTIDE SEQUENCE [LARGE SCALE GENOMIC DNA]</scope>
    <source>
        <strain evidence="3">CBS 9802 / IAM 14324 / JCM 22182 / KY 12970</strain>
    </source>
</reference>
<dbReference type="OMA" id="AKITIHE"/>
<evidence type="ECO:0000313" key="2">
    <source>
        <dbReference type="EMBL" id="GAA97640.1"/>
    </source>
</evidence>
<reference evidence="2 3" key="1">
    <citation type="journal article" date="2011" name="J. Gen. Appl. Microbiol.">
        <title>Draft genome sequencing of the enigmatic basidiomycete Mixia osmundae.</title>
        <authorList>
            <person name="Nishida H."/>
            <person name="Nagatsuka Y."/>
            <person name="Sugiyama J."/>
        </authorList>
    </citation>
    <scope>NUCLEOTIDE SEQUENCE [LARGE SCALE GENOMIC DNA]</scope>
    <source>
        <strain evidence="3">CBS 9802 / IAM 14324 / JCM 22182 / KY 12970</strain>
    </source>
</reference>
<gene>
    <name evidence="2" type="primary">Mo04318</name>
    <name evidence="2" type="ORF">E5Q_04318</name>
</gene>
<dbReference type="Proteomes" id="UP000009131">
    <property type="component" value="Unassembled WGS sequence"/>
</dbReference>
<protein>
    <recommendedName>
        <fullName evidence="4">DUF1168-domain-containing protein</fullName>
    </recommendedName>
</protein>
<dbReference type="EMBL" id="BABT02000129">
    <property type="protein sequence ID" value="GAA97640.1"/>
    <property type="molecule type" value="Genomic_DNA"/>
</dbReference>
<evidence type="ECO:0008006" key="4">
    <source>
        <dbReference type="Google" id="ProtNLM"/>
    </source>
</evidence>
<dbReference type="GO" id="GO:0004860">
    <property type="term" value="F:protein kinase inhibitor activity"/>
    <property type="evidence" value="ECO:0007669"/>
    <property type="project" value="TreeGrafter"/>
</dbReference>
<keyword evidence="3" id="KW-1185">Reference proteome</keyword>
<evidence type="ECO:0000313" key="3">
    <source>
        <dbReference type="Proteomes" id="UP000009131"/>
    </source>
</evidence>
<feature type="compositionally biased region" description="Low complexity" evidence="1">
    <location>
        <begin position="198"/>
        <end position="207"/>
    </location>
</feature>
<dbReference type="InParanoid" id="G7E480"/>
<feature type="compositionally biased region" description="Basic and acidic residues" evidence="1">
    <location>
        <begin position="91"/>
        <end position="118"/>
    </location>
</feature>
<dbReference type="AlphaFoldDB" id="G7E480"/>
<dbReference type="GO" id="GO:0005730">
    <property type="term" value="C:nucleolus"/>
    <property type="evidence" value="ECO:0007669"/>
    <property type="project" value="TreeGrafter"/>
</dbReference>
<sequence>MSASPVPASKAPAKSRTAVDLQRAQLDRLLANPAKPVVIPERPANGGLKVLRPPQETIKNVQGSSAGAGSGEFHVYKQSRRREYERLKIMEEEDKRDKVVQEAEQRHAERQALEEAKLAKNRAKRQKKKQRAAKPASTQAADSTNGSKAADDVPFKKRKIVASDGAGFAFRSARDDESDDGGPSLPDAPEQTEEAAVEEAPPAIAPETGISIVDEDD</sequence>
<organism evidence="2 3">
    <name type="scientific">Mixia osmundae (strain CBS 9802 / IAM 14324 / JCM 22182 / KY 12970)</name>
    <dbReference type="NCBI Taxonomy" id="764103"/>
    <lineage>
        <taxon>Eukaryota</taxon>
        <taxon>Fungi</taxon>
        <taxon>Dikarya</taxon>
        <taxon>Basidiomycota</taxon>
        <taxon>Pucciniomycotina</taxon>
        <taxon>Mixiomycetes</taxon>
        <taxon>Mixiales</taxon>
        <taxon>Mixiaceae</taxon>
        <taxon>Mixia</taxon>
    </lineage>
</organism>
<name>G7E480_MIXOS</name>